<accession>A0A0E9WLA5</accession>
<reference evidence="1" key="2">
    <citation type="journal article" date="2015" name="Fish Shellfish Immunol.">
        <title>Early steps in the European eel (Anguilla anguilla)-Vibrio vulnificus interaction in the gills: Role of the RtxA13 toxin.</title>
        <authorList>
            <person name="Callol A."/>
            <person name="Pajuelo D."/>
            <person name="Ebbesson L."/>
            <person name="Teles M."/>
            <person name="MacKenzie S."/>
            <person name="Amaro C."/>
        </authorList>
    </citation>
    <scope>NUCLEOTIDE SEQUENCE</scope>
</reference>
<reference evidence="1" key="1">
    <citation type="submission" date="2014-11" db="EMBL/GenBank/DDBJ databases">
        <authorList>
            <person name="Amaro Gonzalez C."/>
        </authorList>
    </citation>
    <scope>NUCLEOTIDE SEQUENCE</scope>
</reference>
<name>A0A0E9WLA5_ANGAN</name>
<evidence type="ECO:0000313" key="1">
    <source>
        <dbReference type="EMBL" id="JAH90350.1"/>
    </source>
</evidence>
<protein>
    <submittedName>
        <fullName evidence="1">Uncharacterized protein</fullName>
    </submittedName>
</protein>
<dbReference type="EMBL" id="GBXM01018227">
    <property type="protein sequence ID" value="JAH90350.1"/>
    <property type="molecule type" value="Transcribed_RNA"/>
</dbReference>
<dbReference type="AlphaFoldDB" id="A0A0E9WLA5"/>
<sequence>MQRAPPSGSIGRVARIHPEQVHTPFTHILIVMGNLQSTSMSLYYGRKATQTRGEHADSTQKGPGIRTLLAVRRQCYPLHHHAAQRVHGHIITRNSPIRQSINFYIELFTPRCSPSAEQLRLIQTK</sequence>
<proteinExistence type="predicted"/>
<organism evidence="1">
    <name type="scientific">Anguilla anguilla</name>
    <name type="common">European freshwater eel</name>
    <name type="synonym">Muraena anguilla</name>
    <dbReference type="NCBI Taxonomy" id="7936"/>
    <lineage>
        <taxon>Eukaryota</taxon>
        <taxon>Metazoa</taxon>
        <taxon>Chordata</taxon>
        <taxon>Craniata</taxon>
        <taxon>Vertebrata</taxon>
        <taxon>Euteleostomi</taxon>
        <taxon>Actinopterygii</taxon>
        <taxon>Neopterygii</taxon>
        <taxon>Teleostei</taxon>
        <taxon>Anguilliformes</taxon>
        <taxon>Anguillidae</taxon>
        <taxon>Anguilla</taxon>
    </lineage>
</organism>